<organism evidence="3 4">
    <name type="scientific">Gigaspora margarita</name>
    <dbReference type="NCBI Taxonomy" id="4874"/>
    <lineage>
        <taxon>Eukaryota</taxon>
        <taxon>Fungi</taxon>
        <taxon>Fungi incertae sedis</taxon>
        <taxon>Mucoromycota</taxon>
        <taxon>Glomeromycotina</taxon>
        <taxon>Glomeromycetes</taxon>
        <taxon>Diversisporales</taxon>
        <taxon>Gigasporaceae</taxon>
        <taxon>Gigaspora</taxon>
    </lineage>
</organism>
<dbReference type="SUPFAM" id="SSF53098">
    <property type="entry name" value="Ribonuclease H-like"/>
    <property type="match status" value="1"/>
</dbReference>
<evidence type="ECO:0000313" key="4">
    <source>
        <dbReference type="Proteomes" id="UP000789901"/>
    </source>
</evidence>
<protein>
    <submittedName>
        <fullName evidence="3">11561_t:CDS:1</fullName>
    </submittedName>
</protein>
<evidence type="ECO:0000313" key="3">
    <source>
        <dbReference type="EMBL" id="CAG8789769.1"/>
    </source>
</evidence>
<evidence type="ECO:0000259" key="2">
    <source>
        <dbReference type="Pfam" id="PF05699"/>
    </source>
</evidence>
<sequence>MLSERGISFRRLSSYSDTLSWPNKDKLNESNELNDLNSSNISKNVHDLDVESGSSSHDQSLSHNSRVTVTNSLGKRVRKKDFHLFQRTESERKLVTDKDGLEKECSNKYELSTGTSNLKAHLYKTKLSDLLLSIDKWNSVDELAKLLYPFMQATGYIGGSQYLILEIIIPTLIKLSRYLKEFYSTITSQTVKAYCSKINQSMLSRWSEPLSHSLIAAFLDLRFKQMNYIMANYVIPNKTENVSLIEKEVTLYDSLLQIPKYHIMDEEYPRKYLTFSATSVPSERVFSSAGNTIMNKRNQLNPDTVYDLLFLKKNSKIFTVYPDLDRKFCWFH</sequence>
<gene>
    <name evidence="3" type="ORF">GMARGA_LOCUS21059</name>
</gene>
<dbReference type="Proteomes" id="UP000789901">
    <property type="component" value="Unassembled WGS sequence"/>
</dbReference>
<dbReference type="EMBL" id="CAJVQB010019066">
    <property type="protein sequence ID" value="CAG8789769.1"/>
    <property type="molecule type" value="Genomic_DNA"/>
</dbReference>
<evidence type="ECO:0000256" key="1">
    <source>
        <dbReference type="SAM" id="MobiDB-lite"/>
    </source>
</evidence>
<keyword evidence="4" id="KW-1185">Reference proteome</keyword>
<comment type="caution">
    <text evidence="3">The sequence shown here is derived from an EMBL/GenBank/DDBJ whole genome shotgun (WGS) entry which is preliminary data.</text>
</comment>
<reference evidence="3 4" key="1">
    <citation type="submission" date="2021-06" db="EMBL/GenBank/DDBJ databases">
        <authorList>
            <person name="Kallberg Y."/>
            <person name="Tangrot J."/>
            <person name="Rosling A."/>
        </authorList>
    </citation>
    <scope>NUCLEOTIDE SEQUENCE [LARGE SCALE GENOMIC DNA]</scope>
    <source>
        <strain evidence="3 4">120-4 pot B 10/14</strain>
    </source>
</reference>
<proteinExistence type="predicted"/>
<dbReference type="InterPro" id="IPR012337">
    <property type="entry name" value="RNaseH-like_sf"/>
</dbReference>
<feature type="non-terminal residue" evidence="3">
    <location>
        <position position="332"/>
    </location>
</feature>
<accession>A0ABN7VNZ7</accession>
<feature type="region of interest" description="Disordered" evidence="1">
    <location>
        <begin position="48"/>
        <end position="67"/>
    </location>
</feature>
<dbReference type="InterPro" id="IPR008906">
    <property type="entry name" value="HATC_C_dom"/>
</dbReference>
<name>A0ABN7VNZ7_GIGMA</name>
<feature type="compositionally biased region" description="Low complexity" evidence="1">
    <location>
        <begin position="52"/>
        <end position="65"/>
    </location>
</feature>
<dbReference type="Pfam" id="PF05699">
    <property type="entry name" value="Dimer_Tnp_hAT"/>
    <property type="match status" value="1"/>
</dbReference>
<feature type="domain" description="HAT C-terminal dimerisation" evidence="2">
    <location>
        <begin position="270"/>
        <end position="314"/>
    </location>
</feature>